<evidence type="ECO:0000313" key="5">
    <source>
        <dbReference type="EMBL" id="PVE54150.1"/>
    </source>
</evidence>
<dbReference type="PANTHER" id="PTHR11575:SF24">
    <property type="entry name" value="5'-NUCLEOTIDASE"/>
    <property type="match status" value="1"/>
</dbReference>
<evidence type="ECO:0000313" key="6">
    <source>
        <dbReference type="Proteomes" id="UP000244335"/>
    </source>
</evidence>
<gene>
    <name evidence="5" type="ORF">DC430_13025</name>
</gene>
<evidence type="ECO:0000259" key="3">
    <source>
        <dbReference type="Pfam" id="PF00149"/>
    </source>
</evidence>
<dbReference type="GO" id="GO:0009166">
    <property type="term" value="P:nucleotide catabolic process"/>
    <property type="evidence" value="ECO:0007669"/>
    <property type="project" value="InterPro"/>
</dbReference>
<dbReference type="SUPFAM" id="SSF56300">
    <property type="entry name" value="Metallo-dependent phosphatases"/>
    <property type="match status" value="1"/>
</dbReference>
<evidence type="ECO:0000256" key="1">
    <source>
        <dbReference type="ARBA" id="ARBA00022729"/>
    </source>
</evidence>
<dbReference type="Pfam" id="PF02872">
    <property type="entry name" value="5_nucleotid_C"/>
    <property type="match status" value="1"/>
</dbReference>
<keyword evidence="1 2" id="KW-0732">Signal</keyword>
<dbReference type="EMBL" id="QDFR01000003">
    <property type="protein sequence ID" value="PVE54150.1"/>
    <property type="molecule type" value="Genomic_DNA"/>
</dbReference>
<sequence length="453" mass="48662">MTIFSRTRRNLLKLMAGTAMLPLLRFPAVADQQAPLRAIVISDLHSAYERMGQLLAAIETRISADKSPHIILLNGDLFESGNTVAMRSQGEIEWSFLAALAKLSPTVVNIGNHEPDIDTDLAHFVSRAEGLGVSVLSNIIDKRSSAPYAPASKTFEIGGQKVVVAGLATNAINTYPKATREALTIPQPVEWAKANLPEIVKPDAINIVMSHAGVVADRDILPLLPDGTLVVGGHDHLNFVHEAGATRYVHTGSWGTSMAVASIPGPGQAATIETAAIDRSAKPSLALGALIEKTLAQHLTPEERETVAKTASAMTVDEVGRHVAELIAAKAGADVGFIGHTSFGAGLPKGEIRRYDFNACLRFEGKLMVTEVDGEVLKQILVRCNQDGDIPLAKRTGDYLYAMPDNPAAKDRYKLVCNDWSATNQKSYFGRDDLAFSEMPDVKLKQTVLTGLS</sequence>
<feature type="signal peptide" evidence="2">
    <location>
        <begin position="1"/>
        <end position="30"/>
    </location>
</feature>
<name>A0AA92H987_RHIRH</name>
<evidence type="ECO:0000259" key="4">
    <source>
        <dbReference type="Pfam" id="PF02872"/>
    </source>
</evidence>
<accession>A0AA92H987</accession>
<dbReference type="InterPro" id="IPR008334">
    <property type="entry name" value="5'-Nucleotdase_C"/>
</dbReference>
<proteinExistence type="predicted"/>
<dbReference type="Gene3D" id="3.60.21.10">
    <property type="match status" value="1"/>
</dbReference>
<dbReference type="Gene3D" id="3.90.780.10">
    <property type="entry name" value="5'-Nucleotidase, C-terminal domain"/>
    <property type="match status" value="1"/>
</dbReference>
<dbReference type="SUPFAM" id="SSF55816">
    <property type="entry name" value="5'-nucleotidase (syn. UDP-sugar hydrolase), C-terminal domain"/>
    <property type="match status" value="1"/>
</dbReference>
<comment type="caution">
    <text evidence="5">The sequence shown here is derived from an EMBL/GenBank/DDBJ whole genome shotgun (WGS) entry which is preliminary data.</text>
</comment>
<dbReference type="Pfam" id="PF00149">
    <property type="entry name" value="Metallophos"/>
    <property type="match status" value="1"/>
</dbReference>
<dbReference type="RefSeq" id="WP_116493177.1">
    <property type="nucleotide sequence ID" value="NZ_QDFR01000003.1"/>
</dbReference>
<feature type="domain" description="5'-Nucleotidase C-terminal" evidence="4">
    <location>
        <begin position="318"/>
        <end position="383"/>
    </location>
</feature>
<reference evidence="5 6" key="1">
    <citation type="submission" date="2018-04" db="EMBL/GenBank/DDBJ databases">
        <authorList>
            <person name="Hagen T."/>
        </authorList>
    </citation>
    <scope>NUCLEOTIDE SEQUENCE [LARGE SCALE GENOMIC DNA]</scope>
    <source>
        <strain evidence="5 6">TPD7009</strain>
    </source>
</reference>
<dbReference type="PANTHER" id="PTHR11575">
    <property type="entry name" value="5'-NUCLEOTIDASE-RELATED"/>
    <property type="match status" value="1"/>
</dbReference>
<evidence type="ECO:0000256" key="2">
    <source>
        <dbReference type="SAM" id="SignalP"/>
    </source>
</evidence>
<protein>
    <submittedName>
        <fullName evidence="5">Serine/threonine protein phosphatase</fullName>
    </submittedName>
</protein>
<feature type="domain" description="Calcineurin-like phosphoesterase" evidence="3">
    <location>
        <begin position="37"/>
        <end position="236"/>
    </location>
</feature>
<dbReference type="InterPro" id="IPR006311">
    <property type="entry name" value="TAT_signal"/>
</dbReference>
<dbReference type="PROSITE" id="PS51318">
    <property type="entry name" value="TAT"/>
    <property type="match status" value="1"/>
</dbReference>
<dbReference type="InterPro" id="IPR004843">
    <property type="entry name" value="Calcineurin-like_PHP"/>
</dbReference>
<dbReference type="AlphaFoldDB" id="A0AA92H987"/>
<dbReference type="InterPro" id="IPR006179">
    <property type="entry name" value="5_nucleotidase/apyrase"/>
</dbReference>
<dbReference type="Proteomes" id="UP000244335">
    <property type="component" value="Unassembled WGS sequence"/>
</dbReference>
<dbReference type="InterPro" id="IPR036907">
    <property type="entry name" value="5'-Nucleotdase_C_sf"/>
</dbReference>
<organism evidence="5 6">
    <name type="scientific">Rhizobium rhizogenes</name>
    <name type="common">Agrobacterium rhizogenes</name>
    <dbReference type="NCBI Taxonomy" id="359"/>
    <lineage>
        <taxon>Bacteria</taxon>
        <taxon>Pseudomonadati</taxon>
        <taxon>Pseudomonadota</taxon>
        <taxon>Alphaproteobacteria</taxon>
        <taxon>Hyphomicrobiales</taxon>
        <taxon>Rhizobiaceae</taxon>
        <taxon>Rhizobium/Agrobacterium group</taxon>
        <taxon>Rhizobium</taxon>
    </lineage>
</organism>
<dbReference type="InterPro" id="IPR029052">
    <property type="entry name" value="Metallo-depent_PP-like"/>
</dbReference>
<dbReference type="GO" id="GO:0016787">
    <property type="term" value="F:hydrolase activity"/>
    <property type="evidence" value="ECO:0007669"/>
    <property type="project" value="InterPro"/>
</dbReference>
<feature type="chain" id="PRO_5041638912" evidence="2">
    <location>
        <begin position="31"/>
        <end position="453"/>
    </location>
</feature>